<feature type="non-terminal residue" evidence="1">
    <location>
        <position position="1"/>
    </location>
</feature>
<sequence length="65" mass="7372">SENKSFSSKKISISNIKFGIQSYKIVDNICLIASNQKSLCDISKNFEADDDMSFELEDKNNISFE</sequence>
<proteinExistence type="predicted"/>
<evidence type="ECO:0000313" key="2">
    <source>
        <dbReference type="Proteomes" id="UP000789702"/>
    </source>
</evidence>
<accession>A0ACA9QCL6</accession>
<dbReference type="Proteomes" id="UP000789702">
    <property type="component" value="Unassembled WGS sequence"/>
</dbReference>
<dbReference type="EMBL" id="CAJVPU010043452">
    <property type="protein sequence ID" value="CAG8745758.1"/>
    <property type="molecule type" value="Genomic_DNA"/>
</dbReference>
<keyword evidence="2" id="KW-1185">Reference proteome</keyword>
<name>A0ACA9QCL6_9GLOM</name>
<gene>
    <name evidence="1" type="ORF">DHETER_LOCUS14330</name>
</gene>
<feature type="non-terminal residue" evidence="1">
    <location>
        <position position="65"/>
    </location>
</feature>
<reference evidence="1" key="1">
    <citation type="submission" date="2021-06" db="EMBL/GenBank/DDBJ databases">
        <authorList>
            <person name="Kallberg Y."/>
            <person name="Tangrot J."/>
            <person name="Rosling A."/>
        </authorList>
    </citation>
    <scope>NUCLEOTIDE SEQUENCE</scope>
    <source>
        <strain evidence="1">IL203A</strain>
    </source>
</reference>
<organism evidence="1 2">
    <name type="scientific">Dentiscutata heterogama</name>
    <dbReference type="NCBI Taxonomy" id="1316150"/>
    <lineage>
        <taxon>Eukaryota</taxon>
        <taxon>Fungi</taxon>
        <taxon>Fungi incertae sedis</taxon>
        <taxon>Mucoromycota</taxon>
        <taxon>Glomeromycotina</taxon>
        <taxon>Glomeromycetes</taxon>
        <taxon>Diversisporales</taxon>
        <taxon>Gigasporaceae</taxon>
        <taxon>Dentiscutata</taxon>
    </lineage>
</organism>
<comment type="caution">
    <text evidence="1">The sequence shown here is derived from an EMBL/GenBank/DDBJ whole genome shotgun (WGS) entry which is preliminary data.</text>
</comment>
<protein>
    <submittedName>
        <fullName evidence="1">4402_t:CDS:1</fullName>
    </submittedName>
</protein>
<evidence type="ECO:0000313" key="1">
    <source>
        <dbReference type="EMBL" id="CAG8745758.1"/>
    </source>
</evidence>